<feature type="chain" id="PRO_5011712384" evidence="2">
    <location>
        <begin position="29"/>
        <end position="175"/>
    </location>
</feature>
<feature type="compositionally biased region" description="Low complexity" evidence="1">
    <location>
        <begin position="32"/>
        <end position="54"/>
    </location>
</feature>
<dbReference type="EMBL" id="FNAB01000007">
    <property type="protein sequence ID" value="SDD84213.1"/>
    <property type="molecule type" value="Genomic_DNA"/>
</dbReference>
<dbReference type="STRING" id="168276.SAMN05444580_1078"/>
<dbReference type="Proteomes" id="UP000199417">
    <property type="component" value="Unassembled WGS sequence"/>
</dbReference>
<accession>A0A1G6Y2P4</accession>
<evidence type="ECO:0000256" key="2">
    <source>
        <dbReference type="SAM" id="SignalP"/>
    </source>
</evidence>
<proteinExistence type="predicted"/>
<gene>
    <name evidence="3" type="ORF">SAMN05444580_1078</name>
</gene>
<keyword evidence="4" id="KW-1185">Reference proteome</keyword>
<evidence type="ECO:0000313" key="3">
    <source>
        <dbReference type="EMBL" id="SDD84213.1"/>
    </source>
</evidence>
<dbReference type="AlphaFoldDB" id="A0A1G6Y2P4"/>
<evidence type="ECO:0000313" key="4">
    <source>
        <dbReference type="Proteomes" id="UP000199417"/>
    </source>
</evidence>
<feature type="region of interest" description="Disordered" evidence="1">
    <location>
        <begin position="26"/>
        <end position="54"/>
    </location>
</feature>
<organism evidence="3 4">
    <name type="scientific">Rhodococcus tukisamuensis</name>
    <dbReference type="NCBI Taxonomy" id="168276"/>
    <lineage>
        <taxon>Bacteria</taxon>
        <taxon>Bacillati</taxon>
        <taxon>Actinomycetota</taxon>
        <taxon>Actinomycetes</taxon>
        <taxon>Mycobacteriales</taxon>
        <taxon>Nocardiaceae</taxon>
        <taxon>Rhodococcus</taxon>
    </lineage>
</organism>
<dbReference type="PANTHER" id="PTHR39335:SF1">
    <property type="entry name" value="BLL4220 PROTEIN"/>
    <property type="match status" value="1"/>
</dbReference>
<sequence length="175" mass="17404">MKKRTLLAQTVGLGAALVLLSGCGSDTAAQDAQSNSPAPKASAAPASPTPSDAAPVAQLGATSTALGDVVTDAAGYTLYWFTQDTPTTSACVGQCATIWPPTLGAPKAADGTDLPGTLGTVTRPDGGAQQAVYDGRPLYRFAKDDAPGQTNGEGVKGQWHVALVTPAPTAPAAGQ</sequence>
<keyword evidence="2" id="KW-0732">Signal</keyword>
<dbReference type="RefSeq" id="WP_072843734.1">
    <property type="nucleotide sequence ID" value="NZ_FNAB01000007.1"/>
</dbReference>
<evidence type="ECO:0000256" key="1">
    <source>
        <dbReference type="SAM" id="MobiDB-lite"/>
    </source>
</evidence>
<reference evidence="3 4" key="1">
    <citation type="submission" date="2016-10" db="EMBL/GenBank/DDBJ databases">
        <authorList>
            <person name="de Groot N.N."/>
        </authorList>
    </citation>
    <scope>NUCLEOTIDE SEQUENCE [LARGE SCALE GENOMIC DNA]</scope>
    <source>
        <strain evidence="3 4">JCM 11308</strain>
    </source>
</reference>
<dbReference type="PROSITE" id="PS51257">
    <property type="entry name" value="PROKAR_LIPOPROTEIN"/>
    <property type="match status" value="1"/>
</dbReference>
<dbReference type="PANTHER" id="PTHR39335">
    <property type="entry name" value="BLL4220 PROTEIN"/>
    <property type="match status" value="1"/>
</dbReference>
<name>A0A1G6Y2P4_9NOCA</name>
<dbReference type="Pfam" id="PF03640">
    <property type="entry name" value="Lipoprotein_15"/>
    <property type="match status" value="2"/>
</dbReference>
<dbReference type="InterPro" id="IPR005297">
    <property type="entry name" value="Lipoprotein_repeat"/>
</dbReference>
<keyword evidence="3" id="KW-0449">Lipoprotein</keyword>
<dbReference type="GO" id="GO:0043448">
    <property type="term" value="P:alkane catabolic process"/>
    <property type="evidence" value="ECO:0007669"/>
    <property type="project" value="TreeGrafter"/>
</dbReference>
<protein>
    <submittedName>
        <fullName evidence="3">Predicted lipoprotein with conserved Yx(FWY)xxD motif</fullName>
    </submittedName>
</protein>
<feature type="signal peptide" evidence="2">
    <location>
        <begin position="1"/>
        <end position="28"/>
    </location>
</feature>